<evidence type="ECO:0000256" key="23">
    <source>
        <dbReference type="ARBA" id="ARBA00044770"/>
    </source>
</evidence>
<evidence type="ECO:0000313" key="29">
    <source>
        <dbReference type="EMBL" id="SES75851.1"/>
    </source>
</evidence>
<reference evidence="29 30" key="1">
    <citation type="submission" date="2016-10" db="EMBL/GenBank/DDBJ databases">
        <authorList>
            <person name="de Groot N.N."/>
        </authorList>
    </citation>
    <scope>NUCLEOTIDE SEQUENCE [LARGE SCALE GENOMIC DNA]</scope>
    <source>
        <strain evidence="29 30">DSM 18979</strain>
    </source>
</reference>
<comment type="subcellular location">
    <subcellularLocation>
        <location evidence="2">Cell membrane</location>
        <topology evidence="2">Single-pass type II membrane protein</topology>
    </subcellularLocation>
</comment>
<dbReference type="EMBL" id="FOHU01000001">
    <property type="protein sequence ID" value="SES75851.1"/>
    <property type="molecule type" value="Genomic_DNA"/>
</dbReference>
<evidence type="ECO:0000256" key="4">
    <source>
        <dbReference type="ARBA" id="ARBA00007090"/>
    </source>
</evidence>
<evidence type="ECO:0000313" key="30">
    <source>
        <dbReference type="Proteomes" id="UP000199568"/>
    </source>
</evidence>
<dbReference type="GO" id="GO:0006508">
    <property type="term" value="P:proteolysis"/>
    <property type="evidence" value="ECO:0007669"/>
    <property type="project" value="UniProtKB-KW"/>
</dbReference>
<dbReference type="GO" id="GO:0008658">
    <property type="term" value="F:penicillin binding"/>
    <property type="evidence" value="ECO:0007669"/>
    <property type="project" value="InterPro"/>
</dbReference>
<keyword evidence="10" id="KW-0328">Glycosyltransferase</keyword>
<dbReference type="InterPro" id="IPR036950">
    <property type="entry name" value="PBP_transglycosylase"/>
</dbReference>
<evidence type="ECO:0000256" key="25">
    <source>
        <dbReference type="ARBA" id="ARBA00060592"/>
    </source>
</evidence>
<dbReference type="GO" id="GO:0008360">
    <property type="term" value="P:regulation of cell shape"/>
    <property type="evidence" value="ECO:0007669"/>
    <property type="project" value="UniProtKB-KW"/>
</dbReference>
<dbReference type="STRING" id="426128.SAMN05660297_00525"/>
<dbReference type="InterPro" id="IPR050396">
    <property type="entry name" value="Glycosyltr_51/Transpeptidase"/>
</dbReference>
<keyword evidence="13" id="KW-0378">Hydrolase</keyword>
<evidence type="ECO:0000256" key="5">
    <source>
        <dbReference type="ARBA" id="ARBA00007739"/>
    </source>
</evidence>
<dbReference type="InterPro" id="IPR023346">
    <property type="entry name" value="Lysozyme-like_dom_sf"/>
</dbReference>
<dbReference type="GO" id="GO:0046677">
    <property type="term" value="P:response to antibiotic"/>
    <property type="evidence" value="ECO:0007669"/>
    <property type="project" value="UniProtKB-KW"/>
</dbReference>
<dbReference type="InterPro" id="IPR001460">
    <property type="entry name" value="PCN-bd_Tpept"/>
</dbReference>
<feature type="transmembrane region" description="Helical" evidence="26">
    <location>
        <begin position="26"/>
        <end position="53"/>
    </location>
</feature>
<keyword evidence="17 26" id="KW-1133">Transmembrane helix</keyword>
<comment type="function">
    <text evidence="1">Cell wall formation. Synthesis of cross-linked peptidoglycan from the lipid intermediates. The enzyme has a penicillin-insensitive transglycosylase N-terminal domain (formation of linear glycan strands) and a penicillin-sensitive transpeptidase C-terminal domain (cross-linking of the peptide subunits).</text>
</comment>
<comment type="catalytic activity">
    <reaction evidence="22">
        <text>Preferential cleavage: (Ac)2-L-Lys-D-Ala-|-D-Ala. Also transpeptidation of peptidyl-alanyl moieties that are N-acyl substituents of D-alanine.</text>
        <dbReference type="EC" id="3.4.16.4"/>
    </reaction>
</comment>
<dbReference type="AlphaFoldDB" id="A0A1H9Z2W2"/>
<proteinExistence type="inferred from homology"/>
<dbReference type="PANTHER" id="PTHR32282">
    <property type="entry name" value="BINDING PROTEIN TRANSPEPTIDASE, PUTATIVE-RELATED"/>
    <property type="match status" value="1"/>
</dbReference>
<comment type="catalytic activity">
    <reaction evidence="24">
        <text>[GlcNAc-(1-&gt;4)-Mur2Ac(oyl-L-Ala-gamma-D-Glu-L-Lys-D-Ala-D-Ala)](n)-di-trans,octa-cis-undecaprenyl diphosphate + beta-D-GlcNAc-(1-&gt;4)-Mur2Ac(oyl-L-Ala-gamma-D-Glu-L-Lys-D-Ala-D-Ala)-di-trans,octa-cis-undecaprenyl diphosphate = [GlcNAc-(1-&gt;4)-Mur2Ac(oyl-L-Ala-gamma-D-Glu-L-Lys-D-Ala-D-Ala)](n+1)-di-trans,octa-cis-undecaprenyl diphosphate + di-trans,octa-cis-undecaprenyl diphosphate + H(+)</text>
        <dbReference type="Rhea" id="RHEA:23708"/>
        <dbReference type="Rhea" id="RHEA-COMP:9602"/>
        <dbReference type="Rhea" id="RHEA-COMP:9603"/>
        <dbReference type="ChEBI" id="CHEBI:15378"/>
        <dbReference type="ChEBI" id="CHEBI:58405"/>
        <dbReference type="ChEBI" id="CHEBI:60033"/>
        <dbReference type="ChEBI" id="CHEBI:78435"/>
        <dbReference type="EC" id="2.4.99.28"/>
    </reaction>
</comment>
<dbReference type="FunFam" id="1.10.3810.10:FF:000001">
    <property type="entry name" value="Penicillin-binding protein 1A"/>
    <property type="match status" value="1"/>
</dbReference>
<dbReference type="SUPFAM" id="SSF53955">
    <property type="entry name" value="Lysozyme-like"/>
    <property type="match status" value="1"/>
</dbReference>
<dbReference type="OrthoDB" id="9766909at2"/>
<evidence type="ECO:0000256" key="6">
    <source>
        <dbReference type="ARBA" id="ARBA00012448"/>
    </source>
</evidence>
<evidence type="ECO:0000256" key="19">
    <source>
        <dbReference type="ARBA" id="ARBA00023251"/>
    </source>
</evidence>
<feature type="domain" description="Penicillin-binding protein transpeptidase" evidence="27">
    <location>
        <begin position="393"/>
        <end position="689"/>
    </location>
</feature>
<comment type="similarity">
    <text evidence="4">In the C-terminal section; belongs to the transpeptidase family.</text>
</comment>
<protein>
    <recommendedName>
        <fullName evidence="7">Penicillin-binding protein 1A</fullName>
        <ecNumber evidence="23">2.4.99.28</ecNumber>
        <ecNumber evidence="6">3.4.16.4</ecNumber>
    </recommendedName>
</protein>
<gene>
    <name evidence="29" type="ORF">SAMN05660297_00525</name>
</gene>
<keyword evidence="14" id="KW-0133">Cell shape</keyword>
<accession>A0A1H9Z2W2</accession>
<dbReference type="Pfam" id="PF00912">
    <property type="entry name" value="Transgly"/>
    <property type="match status" value="1"/>
</dbReference>
<dbReference type="GO" id="GO:0005886">
    <property type="term" value="C:plasma membrane"/>
    <property type="evidence" value="ECO:0007669"/>
    <property type="project" value="UniProtKB-SubCell"/>
</dbReference>
<keyword evidence="20" id="KW-0511">Multifunctional enzyme</keyword>
<evidence type="ECO:0000256" key="20">
    <source>
        <dbReference type="ARBA" id="ARBA00023268"/>
    </source>
</evidence>
<evidence type="ECO:0000256" key="18">
    <source>
        <dbReference type="ARBA" id="ARBA00023136"/>
    </source>
</evidence>
<dbReference type="GO" id="GO:0009002">
    <property type="term" value="F:serine-type D-Ala-D-Ala carboxypeptidase activity"/>
    <property type="evidence" value="ECO:0007669"/>
    <property type="project" value="UniProtKB-EC"/>
</dbReference>
<evidence type="ECO:0000256" key="13">
    <source>
        <dbReference type="ARBA" id="ARBA00022801"/>
    </source>
</evidence>
<keyword evidence="16" id="KW-0573">Peptidoglycan synthesis</keyword>
<evidence type="ECO:0000256" key="21">
    <source>
        <dbReference type="ARBA" id="ARBA00023316"/>
    </source>
</evidence>
<evidence type="ECO:0000256" key="17">
    <source>
        <dbReference type="ARBA" id="ARBA00022989"/>
    </source>
</evidence>
<dbReference type="RefSeq" id="WP_090438814.1">
    <property type="nucleotide sequence ID" value="NZ_FOHU01000001.1"/>
</dbReference>
<keyword evidence="8" id="KW-0121">Carboxypeptidase</keyword>
<keyword evidence="18 26" id="KW-0472">Membrane</keyword>
<evidence type="ECO:0000256" key="16">
    <source>
        <dbReference type="ARBA" id="ARBA00022984"/>
    </source>
</evidence>
<comment type="pathway">
    <text evidence="3">Cell wall biogenesis; peptidoglycan biosynthesis.</text>
</comment>
<dbReference type="EC" id="2.4.99.28" evidence="23"/>
<evidence type="ECO:0000256" key="10">
    <source>
        <dbReference type="ARBA" id="ARBA00022676"/>
    </source>
</evidence>
<organism evidence="29 30">
    <name type="scientific">Natronincola peptidivorans</name>
    <dbReference type="NCBI Taxonomy" id="426128"/>
    <lineage>
        <taxon>Bacteria</taxon>
        <taxon>Bacillati</taxon>
        <taxon>Bacillota</taxon>
        <taxon>Clostridia</taxon>
        <taxon>Peptostreptococcales</taxon>
        <taxon>Natronincolaceae</taxon>
        <taxon>Natronincola</taxon>
    </lineage>
</organism>
<dbReference type="Proteomes" id="UP000199568">
    <property type="component" value="Unassembled WGS sequence"/>
</dbReference>
<keyword evidence="30" id="KW-1185">Reference proteome</keyword>
<evidence type="ECO:0000256" key="1">
    <source>
        <dbReference type="ARBA" id="ARBA00002624"/>
    </source>
</evidence>
<evidence type="ECO:0000256" key="8">
    <source>
        <dbReference type="ARBA" id="ARBA00022645"/>
    </source>
</evidence>
<dbReference type="InterPro" id="IPR001264">
    <property type="entry name" value="Glyco_trans_51"/>
</dbReference>
<evidence type="ECO:0000259" key="27">
    <source>
        <dbReference type="Pfam" id="PF00905"/>
    </source>
</evidence>
<evidence type="ECO:0000256" key="26">
    <source>
        <dbReference type="SAM" id="Phobius"/>
    </source>
</evidence>
<dbReference type="NCBIfam" id="TIGR02074">
    <property type="entry name" value="PBP_1a_fam"/>
    <property type="match status" value="1"/>
</dbReference>
<evidence type="ECO:0000256" key="9">
    <source>
        <dbReference type="ARBA" id="ARBA00022670"/>
    </source>
</evidence>
<comment type="similarity">
    <text evidence="5">In the N-terminal section; belongs to the glycosyltransferase 51 family.</text>
</comment>
<dbReference type="GO" id="GO:0009252">
    <property type="term" value="P:peptidoglycan biosynthetic process"/>
    <property type="evidence" value="ECO:0007669"/>
    <property type="project" value="UniProtKB-UniPathway"/>
</dbReference>
<evidence type="ECO:0000256" key="7">
    <source>
        <dbReference type="ARBA" id="ARBA00018638"/>
    </source>
</evidence>
<dbReference type="SUPFAM" id="SSF56601">
    <property type="entry name" value="beta-lactamase/transpeptidase-like"/>
    <property type="match status" value="1"/>
</dbReference>
<name>A0A1H9Z2W2_9FIRM</name>
<sequence>MSRNRQPENTNNKSNKKTKKKNIKKIILLLTVIIVLIGFIAAGAAIGIVAGIIKDTEPIDASNIYDLLDQSSFILDSEGQVLEKVQSTGYRDIVSYNQIPSHLVDAFIAIEDERFWNHSGLDLRRIFGVIWTNLRTGSRQGASTISQQLAKNIYLTHDQTYTRKIQDMYYGIQLEKQLSKQQILEAYLNTIYLGSGADGVQAAAQIYFSKDVSELTVAESALIAGIARNPLRFSPMISIYKENVDEEKHYILDDRDSIVTIIYQDSFQPRQRLVLNNMKRLGMINEATYEAALDEDIKSSLKPNRMVAEEFTSYFGDLIQSDVLKSLVNKGYSREEASTMLHSGGLRIYSTMDPNLQRILDEEYAKQDNFKNPRTGEVLLEVGEDGNVQPQSAMVVLDHTSGEIKALVGGRGSTDRRIYNRAINPRQAGSAIKPIAVYTPAIDMGFTAGTVIDDVPVYFDRGDPTRRYPTNFERNRYRGLITIRESVRHSSNVGAVVTIEQLGNYNDNAAFNIMFDYMQKMGISTVVTPDNPHIDSRGRTHDATYSTALGGMTYGVSPLDLTAAYGTLANEGVYTQPITFTKVTDRHGNLIIENTTERNRVVSPEVAYIMTDMLRTVVTSGTGTNANLSNRQIPVAGKTGTTNDAKDFWFVGYTPYYTAATWIGYDTNEKTLPGTSGSTAAPIWQSVMDRIHSELSAKNFQRPDNIIATNICRKSGKLPTEYCLEAPEGNTVISEIFIRGTQPTEYCDLHVMADIHVPTGKLATEYTPPWEIESRIFVDRPIPYYPEEHGGIVPDDYAYDLPKEYYDPLEDGGSLPPFLDDSIDGSIDNGYPNDFWPYPPDNNLDEDYYEDYYEEYDEDLIIDSILSY</sequence>
<dbReference type="Gene3D" id="3.40.710.10">
    <property type="entry name" value="DD-peptidase/beta-lactamase superfamily"/>
    <property type="match status" value="1"/>
</dbReference>
<dbReference type="GO" id="GO:0008955">
    <property type="term" value="F:peptidoglycan glycosyltransferase activity"/>
    <property type="evidence" value="ECO:0007669"/>
    <property type="project" value="UniProtKB-EC"/>
</dbReference>
<evidence type="ECO:0000256" key="11">
    <source>
        <dbReference type="ARBA" id="ARBA00022679"/>
    </source>
</evidence>
<evidence type="ECO:0000256" key="12">
    <source>
        <dbReference type="ARBA" id="ARBA00022692"/>
    </source>
</evidence>
<comment type="pathway">
    <text evidence="25">Glycan biosynthesis.</text>
</comment>
<dbReference type="EC" id="3.4.16.4" evidence="6"/>
<keyword evidence="19" id="KW-0046">Antibiotic resistance</keyword>
<evidence type="ECO:0000256" key="24">
    <source>
        <dbReference type="ARBA" id="ARBA00049902"/>
    </source>
</evidence>
<feature type="domain" description="Glycosyl transferase family 51" evidence="28">
    <location>
        <begin position="79"/>
        <end position="253"/>
    </location>
</feature>
<evidence type="ECO:0000259" key="28">
    <source>
        <dbReference type="Pfam" id="PF00912"/>
    </source>
</evidence>
<keyword evidence="9" id="KW-0645">Protease</keyword>
<evidence type="ECO:0000256" key="3">
    <source>
        <dbReference type="ARBA" id="ARBA00004752"/>
    </source>
</evidence>
<evidence type="ECO:0000256" key="22">
    <source>
        <dbReference type="ARBA" id="ARBA00034000"/>
    </source>
</evidence>
<keyword evidence="15" id="KW-0735">Signal-anchor</keyword>
<dbReference type="UniPathway" id="UPA00219"/>
<dbReference type="Gene3D" id="1.10.3810.10">
    <property type="entry name" value="Biosynthetic peptidoglycan transglycosylase-like"/>
    <property type="match status" value="1"/>
</dbReference>
<dbReference type="Pfam" id="PF00905">
    <property type="entry name" value="Transpeptidase"/>
    <property type="match status" value="1"/>
</dbReference>
<keyword evidence="12 26" id="KW-0812">Transmembrane</keyword>
<evidence type="ECO:0000256" key="2">
    <source>
        <dbReference type="ARBA" id="ARBA00004401"/>
    </source>
</evidence>
<dbReference type="GO" id="GO:0071555">
    <property type="term" value="P:cell wall organization"/>
    <property type="evidence" value="ECO:0007669"/>
    <property type="project" value="UniProtKB-KW"/>
</dbReference>
<dbReference type="PANTHER" id="PTHR32282:SF33">
    <property type="entry name" value="PEPTIDOGLYCAN GLYCOSYLTRANSFERASE"/>
    <property type="match status" value="1"/>
</dbReference>
<keyword evidence="11" id="KW-0808">Transferase</keyword>
<keyword evidence="21" id="KW-0961">Cell wall biogenesis/degradation</keyword>
<evidence type="ECO:0000256" key="14">
    <source>
        <dbReference type="ARBA" id="ARBA00022960"/>
    </source>
</evidence>
<dbReference type="InterPro" id="IPR012338">
    <property type="entry name" value="Beta-lactam/transpept-like"/>
</dbReference>
<evidence type="ECO:0000256" key="15">
    <source>
        <dbReference type="ARBA" id="ARBA00022968"/>
    </source>
</evidence>